<gene>
    <name evidence="2" type="ORF">MNBD_NITROSPIRAE03-836</name>
</gene>
<keyword evidence="1" id="KW-0472">Membrane</keyword>
<dbReference type="EMBL" id="UOGI01000356">
    <property type="protein sequence ID" value="VAX34602.1"/>
    <property type="molecule type" value="Genomic_DNA"/>
</dbReference>
<feature type="transmembrane region" description="Helical" evidence="1">
    <location>
        <begin position="114"/>
        <end position="133"/>
    </location>
</feature>
<evidence type="ECO:0000313" key="2">
    <source>
        <dbReference type="EMBL" id="VAX34602.1"/>
    </source>
</evidence>
<feature type="transmembrane region" description="Helical" evidence="1">
    <location>
        <begin position="21"/>
        <end position="45"/>
    </location>
</feature>
<evidence type="ECO:0000256" key="1">
    <source>
        <dbReference type="SAM" id="Phobius"/>
    </source>
</evidence>
<proteinExistence type="predicted"/>
<name>A0A3B1D1J4_9ZZZZ</name>
<organism evidence="2">
    <name type="scientific">hydrothermal vent metagenome</name>
    <dbReference type="NCBI Taxonomy" id="652676"/>
    <lineage>
        <taxon>unclassified sequences</taxon>
        <taxon>metagenomes</taxon>
        <taxon>ecological metagenomes</taxon>
    </lineage>
</organism>
<keyword evidence="1" id="KW-1133">Transmembrane helix</keyword>
<reference evidence="2" key="1">
    <citation type="submission" date="2018-06" db="EMBL/GenBank/DDBJ databases">
        <authorList>
            <person name="Zhirakovskaya E."/>
        </authorList>
    </citation>
    <scope>NUCLEOTIDE SEQUENCE</scope>
</reference>
<feature type="transmembrane region" description="Helical" evidence="1">
    <location>
        <begin position="82"/>
        <end position="102"/>
    </location>
</feature>
<accession>A0A3B1D1J4</accession>
<dbReference type="AlphaFoldDB" id="A0A3B1D1J4"/>
<evidence type="ECO:0008006" key="3">
    <source>
        <dbReference type="Google" id="ProtNLM"/>
    </source>
</evidence>
<keyword evidence="1" id="KW-0812">Transmembrane</keyword>
<protein>
    <recommendedName>
        <fullName evidence="3">DUF1634 domain-containing protein</fullName>
    </recommendedName>
</protein>
<sequence>MSNKTKPSEEQLKYASVLQTISLGGLALLVVGFFVYLSGILPTLIPANEIPEYWGMRVHDFVEKTGMPTGWDWVPLLNHGDIVSFLGIILLAAGTLVCFAVILPNFIRKKDTPFVIIIIVQIMVLLLAASGFITGGH</sequence>